<dbReference type="Gene3D" id="1.25.40.20">
    <property type="entry name" value="Ankyrin repeat-containing domain"/>
    <property type="match status" value="1"/>
</dbReference>
<keyword evidence="5" id="KW-1185">Reference proteome</keyword>
<accession>A0A8B6DRF2</accession>
<dbReference type="GO" id="GO:0085020">
    <property type="term" value="P:protein K6-linked ubiquitination"/>
    <property type="evidence" value="ECO:0007669"/>
    <property type="project" value="TreeGrafter"/>
</dbReference>
<reference evidence="4" key="1">
    <citation type="submission" date="2018-11" db="EMBL/GenBank/DDBJ databases">
        <authorList>
            <person name="Alioto T."/>
            <person name="Alioto T."/>
        </authorList>
    </citation>
    <scope>NUCLEOTIDE SEQUENCE</scope>
</reference>
<dbReference type="PANTHER" id="PTHR24171">
    <property type="entry name" value="ANKYRIN REPEAT DOMAIN-CONTAINING PROTEIN 39-RELATED"/>
    <property type="match status" value="1"/>
</dbReference>
<proteinExistence type="predicted"/>
<evidence type="ECO:0008006" key="6">
    <source>
        <dbReference type="Google" id="ProtNLM"/>
    </source>
</evidence>
<keyword evidence="2 3" id="KW-0040">ANK repeat</keyword>
<dbReference type="InterPro" id="IPR036770">
    <property type="entry name" value="Ankyrin_rpt-contain_sf"/>
</dbReference>
<dbReference type="AlphaFoldDB" id="A0A8B6DRF2"/>
<dbReference type="GO" id="GO:0070531">
    <property type="term" value="C:BRCA1-A complex"/>
    <property type="evidence" value="ECO:0007669"/>
    <property type="project" value="TreeGrafter"/>
</dbReference>
<gene>
    <name evidence="4" type="ORF">MGAL_10B023208</name>
</gene>
<sequence length="114" mass="13110">MKTHIKEELGEIRLKLYECLLANKTKLLKLLIDGGVSVNFKFASGLTPLMEACLASNTEIVQLLLDNGANIKSRDGRGLTVFHYGFMRESRQIIRLLEHYRSRNECSTKRRKRT</sequence>
<comment type="caution">
    <text evidence="4">The sequence shown here is derived from an EMBL/GenBank/DDBJ whole genome shotgun (WGS) entry which is preliminary data.</text>
</comment>
<keyword evidence="1" id="KW-0677">Repeat</keyword>
<dbReference type="EMBL" id="UYJE01003875">
    <property type="protein sequence ID" value="VDI23026.1"/>
    <property type="molecule type" value="Genomic_DNA"/>
</dbReference>
<dbReference type="Proteomes" id="UP000596742">
    <property type="component" value="Unassembled WGS sequence"/>
</dbReference>
<dbReference type="PANTHER" id="PTHR24171:SF8">
    <property type="entry name" value="BRCA1-ASSOCIATED RING DOMAIN PROTEIN 1"/>
    <property type="match status" value="1"/>
</dbReference>
<dbReference type="OrthoDB" id="5955452at2759"/>
<organism evidence="4 5">
    <name type="scientific">Mytilus galloprovincialis</name>
    <name type="common">Mediterranean mussel</name>
    <dbReference type="NCBI Taxonomy" id="29158"/>
    <lineage>
        <taxon>Eukaryota</taxon>
        <taxon>Metazoa</taxon>
        <taxon>Spiralia</taxon>
        <taxon>Lophotrochozoa</taxon>
        <taxon>Mollusca</taxon>
        <taxon>Bivalvia</taxon>
        <taxon>Autobranchia</taxon>
        <taxon>Pteriomorphia</taxon>
        <taxon>Mytilida</taxon>
        <taxon>Mytiloidea</taxon>
        <taxon>Mytilidae</taxon>
        <taxon>Mytilinae</taxon>
        <taxon>Mytilus</taxon>
    </lineage>
</organism>
<dbReference type="GO" id="GO:0004842">
    <property type="term" value="F:ubiquitin-protein transferase activity"/>
    <property type="evidence" value="ECO:0007669"/>
    <property type="project" value="TreeGrafter"/>
</dbReference>
<dbReference type="Pfam" id="PF12796">
    <property type="entry name" value="Ank_2"/>
    <property type="match status" value="1"/>
</dbReference>
<evidence type="ECO:0000313" key="4">
    <source>
        <dbReference type="EMBL" id="VDI23026.1"/>
    </source>
</evidence>
<dbReference type="SUPFAM" id="SSF48403">
    <property type="entry name" value="Ankyrin repeat"/>
    <property type="match status" value="1"/>
</dbReference>
<feature type="repeat" description="ANK" evidence="3">
    <location>
        <begin position="44"/>
        <end position="76"/>
    </location>
</feature>
<evidence type="ECO:0000256" key="1">
    <source>
        <dbReference type="ARBA" id="ARBA00022737"/>
    </source>
</evidence>
<protein>
    <recommendedName>
        <fullName evidence="6">Ankyrin repeat domain-containing protein</fullName>
    </recommendedName>
</protein>
<evidence type="ECO:0000313" key="5">
    <source>
        <dbReference type="Proteomes" id="UP000596742"/>
    </source>
</evidence>
<dbReference type="GO" id="GO:0031436">
    <property type="term" value="C:BRCA1-BARD1 complex"/>
    <property type="evidence" value="ECO:0007669"/>
    <property type="project" value="TreeGrafter"/>
</dbReference>
<evidence type="ECO:0000256" key="2">
    <source>
        <dbReference type="ARBA" id="ARBA00023043"/>
    </source>
</evidence>
<name>A0A8B6DRF2_MYTGA</name>
<dbReference type="PROSITE" id="PS50088">
    <property type="entry name" value="ANK_REPEAT"/>
    <property type="match status" value="1"/>
</dbReference>
<dbReference type="SMART" id="SM00248">
    <property type="entry name" value="ANK"/>
    <property type="match status" value="2"/>
</dbReference>
<dbReference type="PROSITE" id="PS50297">
    <property type="entry name" value="ANK_REP_REGION"/>
    <property type="match status" value="1"/>
</dbReference>
<evidence type="ECO:0000256" key="3">
    <source>
        <dbReference type="PROSITE-ProRule" id="PRU00023"/>
    </source>
</evidence>
<dbReference type="InterPro" id="IPR002110">
    <property type="entry name" value="Ankyrin_rpt"/>
</dbReference>